<gene>
    <name evidence="3" type="ORF">C8N43_3805</name>
</gene>
<comment type="caution">
    <text evidence="3">The sequence shown here is derived from an EMBL/GenBank/DDBJ whole genome shotgun (WGS) entry which is preliminary data.</text>
</comment>
<proteinExistence type="predicted"/>
<feature type="compositionally biased region" description="Polar residues" evidence="1">
    <location>
        <begin position="78"/>
        <end position="106"/>
    </location>
</feature>
<keyword evidence="2" id="KW-0472">Membrane</keyword>
<feature type="transmembrane region" description="Helical" evidence="2">
    <location>
        <begin position="17"/>
        <end position="38"/>
    </location>
</feature>
<dbReference type="Proteomes" id="UP000243978">
    <property type="component" value="Unassembled WGS sequence"/>
</dbReference>
<dbReference type="EMBL" id="QBKS01000002">
    <property type="protein sequence ID" value="PTX54976.1"/>
    <property type="molecule type" value="Genomic_DNA"/>
</dbReference>
<keyword evidence="2" id="KW-0812">Transmembrane</keyword>
<accession>A0A2T6BG02</accession>
<evidence type="ECO:0000313" key="4">
    <source>
        <dbReference type="Proteomes" id="UP000243978"/>
    </source>
</evidence>
<keyword evidence="4" id="KW-1185">Reference proteome</keyword>
<evidence type="ECO:0000313" key="3">
    <source>
        <dbReference type="EMBL" id="PTX54976.1"/>
    </source>
</evidence>
<protein>
    <submittedName>
        <fullName evidence="3">Uncharacterized protein</fullName>
    </submittedName>
</protein>
<name>A0A2T6BG02_9RHOB</name>
<dbReference type="RefSeq" id="WP_107847253.1">
    <property type="nucleotide sequence ID" value="NZ_QBKS01000002.1"/>
</dbReference>
<dbReference type="AlphaFoldDB" id="A0A2T6BG02"/>
<sequence length="106" mass="10791">MASMDIKGERNAPGRSVFWMIIGAGVVAVILLAVLLNFDGGNDVQGVSETAVSNMPVGDQPESEPMVASDTGAIPDQTGDTAAAPNSQGMASDEATVQINDDAAQN</sequence>
<evidence type="ECO:0000256" key="2">
    <source>
        <dbReference type="SAM" id="Phobius"/>
    </source>
</evidence>
<organism evidence="3 4">
    <name type="scientific">Litoreibacter ponti</name>
    <dbReference type="NCBI Taxonomy" id="1510457"/>
    <lineage>
        <taxon>Bacteria</taxon>
        <taxon>Pseudomonadati</taxon>
        <taxon>Pseudomonadota</taxon>
        <taxon>Alphaproteobacteria</taxon>
        <taxon>Rhodobacterales</taxon>
        <taxon>Roseobacteraceae</taxon>
        <taxon>Litoreibacter</taxon>
    </lineage>
</organism>
<evidence type="ECO:0000256" key="1">
    <source>
        <dbReference type="SAM" id="MobiDB-lite"/>
    </source>
</evidence>
<reference evidence="3 4" key="1">
    <citation type="submission" date="2018-04" db="EMBL/GenBank/DDBJ databases">
        <title>Genomic Encyclopedia of Archaeal and Bacterial Type Strains, Phase II (KMG-II): from individual species to whole genera.</title>
        <authorList>
            <person name="Goeker M."/>
        </authorList>
    </citation>
    <scope>NUCLEOTIDE SEQUENCE [LARGE SCALE GENOMIC DNA]</scope>
    <source>
        <strain evidence="3 4">DSM 100977</strain>
    </source>
</reference>
<keyword evidence="2" id="KW-1133">Transmembrane helix</keyword>
<feature type="region of interest" description="Disordered" evidence="1">
    <location>
        <begin position="54"/>
        <end position="106"/>
    </location>
</feature>